<comment type="catalytic activity">
    <reaction evidence="7">
        <text>DNA(n) + a 2'-deoxyribonucleoside 5'-triphosphate = DNA(n+1) + diphosphate</text>
        <dbReference type="Rhea" id="RHEA:22508"/>
        <dbReference type="Rhea" id="RHEA-COMP:17339"/>
        <dbReference type="Rhea" id="RHEA-COMP:17340"/>
        <dbReference type="ChEBI" id="CHEBI:33019"/>
        <dbReference type="ChEBI" id="CHEBI:61560"/>
        <dbReference type="ChEBI" id="CHEBI:173112"/>
        <dbReference type="EC" id="2.7.7.7"/>
    </reaction>
</comment>
<reference evidence="9 10" key="1">
    <citation type="submission" date="2016-10" db="EMBL/GenBank/DDBJ databases">
        <authorList>
            <person name="Varghese N."/>
            <person name="Submissions S."/>
        </authorList>
    </citation>
    <scope>NUCLEOTIDE SEQUENCE [LARGE SCALE GENOMIC DNA]</scope>
    <source>
        <strain evidence="9 10">CGMCC 1.3527</strain>
    </source>
</reference>
<dbReference type="Gene3D" id="1.10.132.60">
    <property type="entry name" value="DNA polymerase family B, C-terminal domain"/>
    <property type="match status" value="1"/>
</dbReference>
<dbReference type="InterPro" id="IPR042087">
    <property type="entry name" value="DNA_pol_B_thumb"/>
</dbReference>
<dbReference type="AlphaFoldDB" id="A0A1G7SN24"/>
<keyword evidence="4" id="KW-0548">Nucleotidyltransferase</keyword>
<protein>
    <recommendedName>
        <fullName evidence="2">DNA-directed DNA polymerase</fullName>
        <ecNumber evidence="2">2.7.7.7</ecNumber>
    </recommendedName>
</protein>
<evidence type="ECO:0000256" key="6">
    <source>
        <dbReference type="ARBA" id="ARBA00023125"/>
    </source>
</evidence>
<dbReference type="EMBL" id="FNBO01000022">
    <property type="protein sequence ID" value="SDG23650.1"/>
    <property type="molecule type" value="Genomic_DNA"/>
</dbReference>
<evidence type="ECO:0000256" key="1">
    <source>
        <dbReference type="ARBA" id="ARBA00005755"/>
    </source>
</evidence>
<dbReference type="OrthoDB" id="8639at2157"/>
<keyword evidence="6" id="KW-0238">DNA-binding</keyword>
<dbReference type="InterPro" id="IPR006172">
    <property type="entry name" value="DNA-dir_DNA_pol_B"/>
</dbReference>
<name>A0A1G7SN24_9EURY</name>
<comment type="similarity">
    <text evidence="1">Belongs to the DNA polymerase type-B family.</text>
</comment>
<dbReference type="GO" id="GO:0000166">
    <property type="term" value="F:nucleotide binding"/>
    <property type="evidence" value="ECO:0007669"/>
    <property type="project" value="InterPro"/>
</dbReference>
<dbReference type="PANTHER" id="PTHR10322">
    <property type="entry name" value="DNA POLYMERASE CATALYTIC SUBUNIT"/>
    <property type="match status" value="1"/>
</dbReference>
<sequence>MVLTVDHLGDGRVAEWRLTPDGVAREVRENYRPTLFVGDPVDDLYGRAGGLDPTPPARDGLSDALCDLRAFLDGQTAVADLGVESHRQTFRTTARPLLRIDAASIDAVRRIAKRIRQYARPDAYTCYDVDLTPELRYCLETGAPAAPDRSVRDLRTLRLERPRHESGVESLASLTVDGERVGSSPAEVVVGVRAALDDRDPDVLIASTADLVPLLFEAADACGVDIELGRRPGYTKLASESTYTSYGRVGHSPARYAVPGRVLLDESNSFFYHESGLAGCLDLVERSGLPLQELGWASIGRVLTAMQIREARRRDVLVPWRAWRPELFKSARTLDDADRGGTTLAPEVGVHEDVRELDFASLYPNIIRTRNLSPETVRCGCCDTDDVPGLGYSVCDHDGYLPDVLGPLIDARSEIKADLADAADRADAANPAAADQRERLEAASSAIKWILVSCFGYQGFSNAKFGRIECHEAINAYARELLLDAKSALESAGWRVLHGIVDSVWVTPAEGREQRPLSAVADEISRAAGVELEYECAFDWVAFCPTRASDSGALTRYFGRRRGADSPETGLGDAIKTRGIEGRQRSTPAWVEDVQREALCVFDETRSPEAVCDALRRRLRELRAGEVDPAELVVDNRVSKSVDDYSRETLTVAALKRARIEEVGLAPGQTVRYVVVDADARGPARVRLAFEDADRYDAAWYEDAAVRAVESVLAPVGWREGAIRDSLAGTRDETLARY</sequence>
<dbReference type="GO" id="GO:0003677">
    <property type="term" value="F:DNA binding"/>
    <property type="evidence" value="ECO:0007669"/>
    <property type="project" value="UniProtKB-KW"/>
</dbReference>
<dbReference type="PANTHER" id="PTHR10322:SF23">
    <property type="entry name" value="DNA POLYMERASE DELTA CATALYTIC SUBUNIT"/>
    <property type="match status" value="1"/>
</dbReference>
<dbReference type="InterPro" id="IPR050240">
    <property type="entry name" value="DNA_pol_type-B"/>
</dbReference>
<evidence type="ECO:0000259" key="8">
    <source>
        <dbReference type="Pfam" id="PF00136"/>
    </source>
</evidence>
<keyword evidence="10" id="KW-1185">Reference proteome</keyword>
<evidence type="ECO:0000256" key="7">
    <source>
        <dbReference type="ARBA" id="ARBA00049244"/>
    </source>
</evidence>
<dbReference type="InterPro" id="IPR023211">
    <property type="entry name" value="DNA_pol_palm_dom_sf"/>
</dbReference>
<dbReference type="EC" id="2.7.7.7" evidence="2"/>
<evidence type="ECO:0000256" key="4">
    <source>
        <dbReference type="ARBA" id="ARBA00022695"/>
    </source>
</evidence>
<evidence type="ECO:0000313" key="9">
    <source>
        <dbReference type="EMBL" id="SDG23650.1"/>
    </source>
</evidence>
<keyword evidence="3" id="KW-0808">Transferase</keyword>
<dbReference type="InterPro" id="IPR006134">
    <property type="entry name" value="DNA-dir_DNA_pol_B_multi_dom"/>
</dbReference>
<dbReference type="SMART" id="SM00486">
    <property type="entry name" value="POLBc"/>
    <property type="match status" value="1"/>
</dbReference>
<dbReference type="GO" id="GO:0003887">
    <property type="term" value="F:DNA-directed DNA polymerase activity"/>
    <property type="evidence" value="ECO:0007669"/>
    <property type="project" value="UniProtKB-KW"/>
</dbReference>
<organism evidence="9 10">
    <name type="scientific">Halorubrum xinjiangense</name>
    <dbReference type="NCBI Taxonomy" id="261291"/>
    <lineage>
        <taxon>Archaea</taxon>
        <taxon>Methanobacteriati</taxon>
        <taxon>Methanobacteriota</taxon>
        <taxon>Stenosarchaea group</taxon>
        <taxon>Halobacteria</taxon>
        <taxon>Halobacteriales</taxon>
        <taxon>Haloferacaceae</taxon>
        <taxon>Halorubrum</taxon>
    </lineage>
</organism>
<dbReference type="Proteomes" id="UP000324020">
    <property type="component" value="Unassembled WGS sequence"/>
</dbReference>
<evidence type="ECO:0000313" key="10">
    <source>
        <dbReference type="Proteomes" id="UP000324020"/>
    </source>
</evidence>
<dbReference type="RefSeq" id="WP_149799964.1">
    <property type="nucleotide sequence ID" value="NZ_FNBO01000022.1"/>
</dbReference>
<evidence type="ECO:0000256" key="3">
    <source>
        <dbReference type="ARBA" id="ARBA00022679"/>
    </source>
</evidence>
<keyword evidence="5" id="KW-0239">DNA-directed DNA polymerase</keyword>
<dbReference type="Gene3D" id="1.10.287.690">
    <property type="entry name" value="Helix hairpin bin"/>
    <property type="match status" value="1"/>
</dbReference>
<gene>
    <name evidence="9" type="ORF">SAMN04488067_1229</name>
</gene>
<dbReference type="SUPFAM" id="SSF56672">
    <property type="entry name" value="DNA/RNA polymerases"/>
    <property type="match status" value="1"/>
</dbReference>
<evidence type="ECO:0000256" key="5">
    <source>
        <dbReference type="ARBA" id="ARBA00022932"/>
    </source>
</evidence>
<feature type="domain" description="DNA-directed DNA polymerase family B multifunctional" evidence="8">
    <location>
        <begin position="308"/>
        <end position="494"/>
    </location>
</feature>
<proteinExistence type="inferred from homology"/>
<dbReference type="Gene3D" id="3.90.1600.10">
    <property type="entry name" value="Palm domain of DNA polymerase"/>
    <property type="match status" value="1"/>
</dbReference>
<dbReference type="InterPro" id="IPR043502">
    <property type="entry name" value="DNA/RNA_pol_sf"/>
</dbReference>
<dbReference type="Pfam" id="PF00136">
    <property type="entry name" value="DNA_pol_B"/>
    <property type="match status" value="1"/>
</dbReference>
<evidence type="ECO:0000256" key="2">
    <source>
        <dbReference type="ARBA" id="ARBA00012417"/>
    </source>
</evidence>
<dbReference type="NCBIfam" id="NF004418">
    <property type="entry name" value="PRK05761.1-4"/>
    <property type="match status" value="1"/>
</dbReference>
<dbReference type="GO" id="GO:0006261">
    <property type="term" value="P:DNA-templated DNA replication"/>
    <property type="evidence" value="ECO:0007669"/>
    <property type="project" value="TreeGrafter"/>
</dbReference>
<accession>A0A1G7SN24</accession>